<evidence type="ECO:0000313" key="1">
    <source>
        <dbReference type="EMBL" id="KKM20715.1"/>
    </source>
</evidence>
<reference evidence="1" key="1">
    <citation type="journal article" date="2015" name="Nature">
        <title>Complex archaea that bridge the gap between prokaryotes and eukaryotes.</title>
        <authorList>
            <person name="Spang A."/>
            <person name="Saw J.H."/>
            <person name="Jorgensen S.L."/>
            <person name="Zaremba-Niedzwiedzka K."/>
            <person name="Martijn J."/>
            <person name="Lind A.E."/>
            <person name="van Eijk R."/>
            <person name="Schleper C."/>
            <person name="Guy L."/>
            <person name="Ettema T.J."/>
        </authorList>
    </citation>
    <scope>NUCLEOTIDE SEQUENCE</scope>
</reference>
<sequence length="83" mass="9378">MTHDLKSPEEAKNCKECCMLTKNPHLLSNVMICKLGYIHVMDLLTIGALKKQKLCKGEMNSVPLKKEYGNIKKMTSLNNKSLI</sequence>
<dbReference type="AlphaFoldDB" id="A0A0F9KYW9"/>
<feature type="non-terminal residue" evidence="1">
    <location>
        <position position="83"/>
    </location>
</feature>
<comment type="caution">
    <text evidence="1">The sequence shown here is derived from an EMBL/GenBank/DDBJ whole genome shotgun (WGS) entry which is preliminary data.</text>
</comment>
<organism evidence="1">
    <name type="scientific">marine sediment metagenome</name>
    <dbReference type="NCBI Taxonomy" id="412755"/>
    <lineage>
        <taxon>unclassified sequences</taxon>
        <taxon>metagenomes</taxon>
        <taxon>ecological metagenomes</taxon>
    </lineage>
</organism>
<gene>
    <name evidence="1" type="ORF">LCGC14_1642600</name>
</gene>
<accession>A0A0F9KYW9</accession>
<protein>
    <submittedName>
        <fullName evidence="1">Uncharacterized protein</fullName>
    </submittedName>
</protein>
<name>A0A0F9KYW9_9ZZZZ</name>
<proteinExistence type="predicted"/>
<dbReference type="EMBL" id="LAZR01013708">
    <property type="protein sequence ID" value="KKM20715.1"/>
    <property type="molecule type" value="Genomic_DNA"/>
</dbReference>